<reference evidence="8 9" key="1">
    <citation type="journal article" date="2014" name="Acta Crystallogr. D">
        <title>Structure-based characterization and antifreeze properties of a hyperactive ice-binding protein from the Antarctic bacterium Flavobacterium frigoris PS1.</title>
        <authorList>
            <person name="Do H."/>
            <person name="Kim S.J."/>
            <person name="Kim H.J."/>
            <person name="Lee J.H."/>
        </authorList>
    </citation>
    <scope>NUCLEOTIDE SEQUENCE [LARGE SCALE GENOMIC DNA]</scope>
    <source>
        <strain evidence="8 9">PS1</strain>
    </source>
</reference>
<feature type="transmembrane region" description="Helical" evidence="6">
    <location>
        <begin position="391"/>
        <end position="413"/>
    </location>
</feature>
<dbReference type="PANTHER" id="PTHR30294:SF29">
    <property type="entry name" value="MULTIDRUG ABC TRANSPORTER PERMEASE YBHS-RELATED"/>
    <property type="match status" value="1"/>
</dbReference>
<dbReference type="OrthoDB" id="9768837at2"/>
<name>H7FRE9_FLAFP</name>
<evidence type="ECO:0000256" key="3">
    <source>
        <dbReference type="ARBA" id="ARBA00022692"/>
    </source>
</evidence>
<comment type="subcellular location">
    <subcellularLocation>
        <location evidence="1">Cell membrane</location>
        <topology evidence="1">Multi-pass membrane protein</topology>
    </subcellularLocation>
</comment>
<dbReference type="Proteomes" id="UP000005566">
    <property type="component" value="Unassembled WGS sequence"/>
</dbReference>
<dbReference type="GO" id="GO:0140359">
    <property type="term" value="F:ABC-type transporter activity"/>
    <property type="evidence" value="ECO:0007669"/>
    <property type="project" value="InterPro"/>
</dbReference>
<evidence type="ECO:0000256" key="5">
    <source>
        <dbReference type="ARBA" id="ARBA00023136"/>
    </source>
</evidence>
<feature type="domain" description="ABC-2 type transporter transmembrane" evidence="7">
    <location>
        <begin position="19"/>
        <end position="413"/>
    </location>
</feature>
<keyword evidence="9" id="KW-1185">Reference proteome</keyword>
<evidence type="ECO:0000313" key="9">
    <source>
        <dbReference type="Proteomes" id="UP000005566"/>
    </source>
</evidence>
<keyword evidence="3 6" id="KW-0812">Transmembrane</keyword>
<gene>
    <name evidence="8" type="ORF">HJ01_01698</name>
</gene>
<dbReference type="SUPFAM" id="SSF53850">
    <property type="entry name" value="Periplasmic binding protein-like II"/>
    <property type="match status" value="1"/>
</dbReference>
<feature type="transmembrane region" description="Helical" evidence="6">
    <location>
        <begin position="339"/>
        <end position="359"/>
    </location>
</feature>
<feature type="transmembrane region" description="Helical" evidence="6">
    <location>
        <begin position="366"/>
        <end position="385"/>
    </location>
</feature>
<dbReference type="AlphaFoldDB" id="H7FRE9"/>
<dbReference type="GO" id="GO:0005886">
    <property type="term" value="C:plasma membrane"/>
    <property type="evidence" value="ECO:0007669"/>
    <property type="project" value="UniProtKB-SubCell"/>
</dbReference>
<evidence type="ECO:0000259" key="7">
    <source>
        <dbReference type="Pfam" id="PF12698"/>
    </source>
</evidence>
<dbReference type="InterPro" id="IPR051449">
    <property type="entry name" value="ABC-2_transporter_component"/>
</dbReference>
<dbReference type="eggNOG" id="COG1668">
    <property type="taxonomic scope" value="Bacteria"/>
</dbReference>
<dbReference type="Pfam" id="PF12698">
    <property type="entry name" value="ABC2_membrane_3"/>
    <property type="match status" value="1"/>
</dbReference>
<feature type="transmembrane region" description="Helical" evidence="6">
    <location>
        <begin position="296"/>
        <end position="319"/>
    </location>
</feature>
<dbReference type="EMBL" id="AHKF01000017">
    <property type="protein sequence ID" value="EIA08932.1"/>
    <property type="molecule type" value="Genomic_DNA"/>
</dbReference>
<dbReference type="RefSeq" id="WP_007137875.1">
    <property type="nucleotide sequence ID" value="NZ_AHKF01000017.1"/>
</dbReference>
<dbReference type="STRING" id="1086011.HJ01_01698"/>
<keyword evidence="2" id="KW-1003">Cell membrane</keyword>
<feature type="transmembrane region" description="Helical" evidence="6">
    <location>
        <begin position="183"/>
        <end position="204"/>
    </location>
</feature>
<evidence type="ECO:0000313" key="8">
    <source>
        <dbReference type="EMBL" id="EIA08932.1"/>
    </source>
</evidence>
<organism evidence="8 9">
    <name type="scientific">Flavobacterium frigoris (strain PS1)</name>
    <dbReference type="NCBI Taxonomy" id="1086011"/>
    <lineage>
        <taxon>Bacteria</taxon>
        <taxon>Pseudomonadati</taxon>
        <taxon>Bacteroidota</taxon>
        <taxon>Flavobacteriia</taxon>
        <taxon>Flavobacteriales</taxon>
        <taxon>Flavobacteriaceae</taxon>
        <taxon>Flavobacterium</taxon>
    </lineage>
</organism>
<evidence type="ECO:0000256" key="4">
    <source>
        <dbReference type="ARBA" id="ARBA00022989"/>
    </source>
</evidence>
<accession>H7FRE9</accession>
<keyword evidence="4 6" id="KW-1133">Transmembrane helix</keyword>
<proteinExistence type="predicted"/>
<dbReference type="PANTHER" id="PTHR30294">
    <property type="entry name" value="MEMBRANE COMPONENT OF ABC TRANSPORTER YHHJ-RELATED"/>
    <property type="match status" value="1"/>
</dbReference>
<evidence type="ECO:0000256" key="1">
    <source>
        <dbReference type="ARBA" id="ARBA00004651"/>
    </source>
</evidence>
<dbReference type="InterPro" id="IPR013525">
    <property type="entry name" value="ABC2_TM"/>
</dbReference>
<evidence type="ECO:0000256" key="6">
    <source>
        <dbReference type="SAM" id="Phobius"/>
    </source>
</evidence>
<sequence>MSIISLIIKREFIAKVRNKSFIVMTFLSPLLFVGIAGFVGYLSSMKAETKRIAIHDESGLFVNEFVSKNSDKSNYKYLDLSLIDAQFLKDSITNESYEGLLLIPNTTNVADLESKIQFISNDSPSISFIESVQGIIANKITDINLEEAKLDTEAIKNAQSKVNISLAKASGEQSVKGLNEIKIAIGGGFGYLIMMFIIIYGNMVMRSVIEEKTNRIIEIIISSVKPFQLMIGKIIGTSLAGILQFFIWAVIGLSLMFAASIFFGVNVGPTAKVSPEMMQQAQNEFAGPAQMYIKELWNLPIASILIGFVVYFIGGYFLYSSFYAAIGAAVDNQTDSQQFLLPIIMPLMLSVYVGFFSVMNDPHGTLAVVFSMIPLTSPIVMLMRIPFGVPLWQIAISVTLLFATFFSVVWFAAKIYRVGILMYGKKPTWKELYKWLKY</sequence>
<evidence type="ECO:0000256" key="2">
    <source>
        <dbReference type="ARBA" id="ARBA00022475"/>
    </source>
</evidence>
<keyword evidence="5 6" id="KW-0472">Membrane</keyword>
<comment type="caution">
    <text evidence="8">The sequence shown here is derived from an EMBL/GenBank/DDBJ whole genome shotgun (WGS) entry which is preliminary data.</text>
</comment>
<feature type="transmembrane region" description="Helical" evidence="6">
    <location>
        <begin position="21"/>
        <end position="42"/>
    </location>
</feature>
<feature type="transmembrane region" description="Helical" evidence="6">
    <location>
        <begin position="242"/>
        <end position="268"/>
    </location>
</feature>
<dbReference type="PATRIC" id="fig|1086011.3.peg.1659"/>
<protein>
    <submittedName>
        <fullName evidence="8">Membrane protein, putative</fullName>
    </submittedName>
</protein>
<dbReference type="Gene3D" id="3.40.190.10">
    <property type="entry name" value="Periplasmic binding protein-like II"/>
    <property type="match status" value="1"/>
</dbReference>